<reference evidence="4 5" key="1">
    <citation type="submission" date="2016-06" db="EMBL/GenBank/DDBJ databases">
        <title>Evolution of pathogenesis and genome organization in the Tremellales.</title>
        <authorList>
            <person name="Cuomo C."/>
            <person name="Litvintseva A."/>
            <person name="Heitman J."/>
            <person name="Chen Y."/>
            <person name="Sun S."/>
            <person name="Springer D."/>
            <person name="Dromer F."/>
            <person name="Young S."/>
            <person name="Zeng Q."/>
            <person name="Chapman S."/>
            <person name="Gujja S."/>
            <person name="Saif S."/>
            <person name="Birren B."/>
        </authorList>
    </citation>
    <scope>NUCLEOTIDE SEQUENCE [LARGE SCALE GENOMIC DNA]</scope>
    <source>
        <strain evidence="4 5">ATCC 28783</strain>
    </source>
</reference>
<comment type="caution">
    <text evidence="4">The sequence shown here is derived from an EMBL/GenBank/DDBJ whole genome shotgun (WGS) entry which is preliminary data.</text>
</comment>
<dbReference type="GO" id="GO:0004038">
    <property type="term" value="F:allantoinase activity"/>
    <property type="evidence" value="ECO:0007669"/>
    <property type="project" value="TreeGrafter"/>
</dbReference>
<dbReference type="InParanoid" id="A0A4Q1BK44"/>
<keyword evidence="5" id="KW-1185">Reference proteome</keyword>
<dbReference type="InterPro" id="IPR032466">
    <property type="entry name" value="Metal_Hydrolase"/>
</dbReference>
<evidence type="ECO:0000313" key="4">
    <source>
        <dbReference type="EMBL" id="RXK38128.1"/>
    </source>
</evidence>
<sequence>MGRMTKENEEEGVLLPSYEEGQKDRRHTYRFSRIHRRIKLLKDILILFFLLALLVIPTLVYYDFPFPGHPTDLPQYIKEGIKQCEVISRPPPSHKPFTSGRTRSDRFVPGTRAVWLKNATLWTGERDGEQVIYGADVLLDGGVIRKVGKGSEFVKMAKELDAEEVQLNGAWVTPVGIVDVHSHVGVDAAPSLRGNDDTNSWKQSVQPWLRSIDGFNTHDLAFNLSISGGITAMLILPGSAGNIGGTAYTVKPRWTYENTPESMQVEPPFIISSSSHSNQTWVRTNAWRHIKHACGENPARVYGNTRMDSSYDFRRAYTEGAQLKAKQDRWCSDPKSQKEPFPDDLQWEALADVIRGNVKVNIHCYETTDLNALVRISNEFRFPIAAFHHAHEAYLVPDLLKETYGSEPPAVAIFATNARYKREAYRGSEYAPKILADSGLKVMMKSDHPVLDSRYLVYEAAQAHHYGLNFSHSLSSVTTHSANAMGLGHRIGYIREGYDADVVIWDSFPLSLGATPKQTYIDGIPQIVRPHVVEKPREAQEISPAGEFEEEAREAILARGDPDLRSKRSVDNVIFSGVDDMFLPGFAMSEKGGNVVVMNGEIACVGACQEFQEMGLDFEMVDLKGGSISPGMITVGSALGMKEIDQESSTSDGVTYDLTSGNAEIVDDILVRGVDGVMFDGKDELLAYRAGVTTAVSYPLSSSLFSGISFSFSTGALHALEEGAILNPSAALHITMSNSKFSISTKIGILRRLLHHEEENDLTKVMKQVATGKRRLVVEVNKADVMASLVRLKKEVKDLKMTFLGGQESWMIADQLAEEKIGVIVSPSRSFPGDWDQRRIIPGPPLSNHTLASYLSSAGVLVGLGIREAWEARNTQYEAAWQFTSSPGTFSKSSALALVSENLEVLLGLNQIWTGDVFLPSSSDPAFHGANYDISTSSKQILSEFISPDHLQSSSRSTIPRSERSEGQSEEIWTKLRRNRSWVAFEGDMFTFQSRVRAVRGEGKDNVDLF</sequence>
<dbReference type="SUPFAM" id="SSF51556">
    <property type="entry name" value="Metallo-dependent hydrolases"/>
    <property type="match status" value="1"/>
</dbReference>
<name>A0A4Q1BK44_TREME</name>
<accession>A0A4Q1BK44</accession>
<feature type="region of interest" description="Disordered" evidence="1">
    <location>
        <begin position="951"/>
        <end position="970"/>
    </location>
</feature>
<keyword evidence="4" id="KW-0378">Hydrolase</keyword>
<dbReference type="GO" id="GO:0005737">
    <property type="term" value="C:cytoplasm"/>
    <property type="evidence" value="ECO:0007669"/>
    <property type="project" value="TreeGrafter"/>
</dbReference>
<dbReference type="EMBL" id="SDIL01000053">
    <property type="protein sequence ID" value="RXK38128.1"/>
    <property type="molecule type" value="Genomic_DNA"/>
</dbReference>
<dbReference type="InterPro" id="IPR006680">
    <property type="entry name" value="Amidohydro-rel"/>
</dbReference>
<feature type="transmembrane region" description="Helical" evidence="2">
    <location>
        <begin position="40"/>
        <end position="62"/>
    </location>
</feature>
<keyword evidence="2" id="KW-1133">Transmembrane helix</keyword>
<dbReference type="VEuPathDB" id="FungiDB:TREMEDRAFT_11883"/>
<dbReference type="GO" id="GO:0006145">
    <property type="term" value="P:purine nucleobase catabolic process"/>
    <property type="evidence" value="ECO:0007669"/>
    <property type="project" value="TreeGrafter"/>
</dbReference>
<keyword evidence="2" id="KW-0472">Membrane</keyword>
<evidence type="ECO:0000256" key="1">
    <source>
        <dbReference type="SAM" id="MobiDB-lite"/>
    </source>
</evidence>
<dbReference type="SUPFAM" id="SSF51338">
    <property type="entry name" value="Composite domain of metallo-dependent hydrolases"/>
    <property type="match status" value="1"/>
</dbReference>
<dbReference type="InterPro" id="IPR050138">
    <property type="entry name" value="DHOase/Allantoinase_Hydrolase"/>
</dbReference>
<dbReference type="InterPro" id="IPR011059">
    <property type="entry name" value="Metal-dep_hydrolase_composite"/>
</dbReference>
<evidence type="ECO:0000256" key="2">
    <source>
        <dbReference type="SAM" id="Phobius"/>
    </source>
</evidence>
<feature type="compositionally biased region" description="Polar residues" evidence="1">
    <location>
        <begin position="951"/>
        <end position="960"/>
    </location>
</feature>
<keyword evidence="2" id="KW-0812">Transmembrane</keyword>
<dbReference type="AlphaFoldDB" id="A0A4Q1BK44"/>
<organism evidence="4 5">
    <name type="scientific">Tremella mesenterica</name>
    <name type="common">Jelly fungus</name>
    <dbReference type="NCBI Taxonomy" id="5217"/>
    <lineage>
        <taxon>Eukaryota</taxon>
        <taxon>Fungi</taxon>
        <taxon>Dikarya</taxon>
        <taxon>Basidiomycota</taxon>
        <taxon>Agaricomycotina</taxon>
        <taxon>Tremellomycetes</taxon>
        <taxon>Tremellales</taxon>
        <taxon>Tremellaceae</taxon>
        <taxon>Tremella</taxon>
    </lineage>
</organism>
<dbReference type="OrthoDB" id="10258955at2759"/>
<dbReference type="PANTHER" id="PTHR43668:SF5">
    <property type="entry name" value="AMIDOHYDROLASE 3 DOMAIN-CONTAINING PROTEIN"/>
    <property type="match status" value="1"/>
</dbReference>
<gene>
    <name evidence="4" type="ORF">M231_04589</name>
</gene>
<dbReference type="PANTHER" id="PTHR43668">
    <property type="entry name" value="ALLANTOINASE"/>
    <property type="match status" value="1"/>
</dbReference>
<feature type="domain" description="Amidohydrolase-related" evidence="3">
    <location>
        <begin position="424"/>
        <end position="523"/>
    </location>
</feature>
<proteinExistence type="predicted"/>
<dbReference type="Pfam" id="PF01979">
    <property type="entry name" value="Amidohydro_1"/>
    <property type="match status" value="1"/>
</dbReference>
<protein>
    <submittedName>
        <fullName evidence="4">Amidohydrolase</fullName>
    </submittedName>
</protein>
<dbReference type="Gene3D" id="3.20.20.140">
    <property type="entry name" value="Metal-dependent hydrolases"/>
    <property type="match status" value="2"/>
</dbReference>
<evidence type="ECO:0000313" key="5">
    <source>
        <dbReference type="Proteomes" id="UP000289152"/>
    </source>
</evidence>
<dbReference type="Proteomes" id="UP000289152">
    <property type="component" value="Unassembled WGS sequence"/>
</dbReference>
<evidence type="ECO:0000259" key="3">
    <source>
        <dbReference type="Pfam" id="PF01979"/>
    </source>
</evidence>